<dbReference type="InterPro" id="IPR007419">
    <property type="entry name" value="BFD-like_2Fe2S-bd_dom"/>
</dbReference>
<dbReference type="InterPro" id="IPR041854">
    <property type="entry name" value="BFD-like_2Fe2S-bd_dom_sf"/>
</dbReference>
<evidence type="ECO:0000259" key="1">
    <source>
        <dbReference type="Pfam" id="PF01266"/>
    </source>
</evidence>
<evidence type="ECO:0000313" key="3">
    <source>
        <dbReference type="EMBL" id="CRL39065.1"/>
    </source>
</evidence>
<keyword evidence="4" id="KW-1185">Reference proteome</keyword>
<feature type="domain" description="BFD-like [2Fe-2S]-binding" evidence="2">
    <location>
        <begin position="397"/>
        <end position="450"/>
    </location>
</feature>
<dbReference type="EMBL" id="CVRQ01000022">
    <property type="protein sequence ID" value="CRL39065.1"/>
    <property type="molecule type" value="Genomic_DNA"/>
</dbReference>
<gene>
    <name evidence="3" type="ORF">T1815_19891</name>
</gene>
<dbReference type="Gene3D" id="1.10.10.1100">
    <property type="entry name" value="BFD-like [2Fe-2S]-binding domain"/>
    <property type="match status" value="1"/>
</dbReference>
<dbReference type="InterPro" id="IPR006076">
    <property type="entry name" value="FAD-dep_OxRdtase"/>
</dbReference>
<dbReference type="Gene3D" id="3.30.9.10">
    <property type="entry name" value="D-Amino Acid Oxidase, subunit A, domain 2"/>
    <property type="match status" value="1"/>
</dbReference>
<dbReference type="PANTHER" id="PTHR42720">
    <property type="entry name" value="GLYCEROL-3-PHOSPHATE DEHYDROGENASE"/>
    <property type="match status" value="1"/>
</dbReference>
<accession>A0A0M6WQB1</accession>
<dbReference type="Pfam" id="PF04324">
    <property type="entry name" value="Fer2_BFD"/>
    <property type="match status" value="1"/>
</dbReference>
<dbReference type="PANTHER" id="PTHR42720:SF1">
    <property type="entry name" value="GLYCEROL 3-PHOSPHATE OXIDASE"/>
    <property type="match status" value="1"/>
</dbReference>
<protein>
    <submittedName>
        <fullName evidence="3">FAD-dependent oxidoreductase</fullName>
    </submittedName>
</protein>
<evidence type="ECO:0000259" key="2">
    <source>
        <dbReference type="Pfam" id="PF04324"/>
    </source>
</evidence>
<sequence length="478" mass="51770">MYDVVIIGAGVSGSACARELSKYNLSICVVEKEEDVCCGTSKANSAIVHSGIDCKTGTLMAQMNLRGNEMMDELSKKLDFEFRRNGSLIVCFSDDDMPRLKELYNQGIANGVPGLKILDAGEAHEMEPNLSDEVVAAIYCPTGGIVCPFGMNIAFAENAAANGVEFLFNTEVKEIQKEQAGYILITQNGEIHVRCVVNAAGVYADVFHNMVSENKIHITPRRGEYELLDRAAGGIVDKTIFQLPGKYGKGVLVTPTVHGNILIGPTADDHEDKDGTNTTRAGLEHVVTSGTRSVPSLPMRQVITSFAGNRAHEDGHEFIIEELSDAPYFIDCAGIESPGLSSAPAIGERVAAIVEGLFNPSKNADFIETRKGILNPKKLSEDEYKELIKEKPEYGNIICRCEMITEGEIMDAVNRPLGAKSLDGVKRRTRAGMGRCQAGFCSPRTMEIIARERGISQLDITKSGGKSKIVVGMSKNRG</sequence>
<reference evidence="4" key="1">
    <citation type="submission" date="2015-05" db="EMBL/GenBank/DDBJ databases">
        <authorList>
            <consortium name="Pathogen Informatics"/>
        </authorList>
    </citation>
    <scope>NUCLEOTIDE SEQUENCE [LARGE SCALE GENOMIC DNA]</scope>
    <source>
        <strain evidence="4">T1-815</strain>
    </source>
</reference>
<dbReference type="Pfam" id="PF01266">
    <property type="entry name" value="DAO"/>
    <property type="match status" value="1"/>
</dbReference>
<name>A0A0M6WQB1_9FIRM</name>
<dbReference type="InterPro" id="IPR052745">
    <property type="entry name" value="G3P_Oxidase/Oxidoreductase"/>
</dbReference>
<dbReference type="SUPFAM" id="SSF51905">
    <property type="entry name" value="FAD/NAD(P)-binding domain"/>
    <property type="match status" value="1"/>
</dbReference>
<dbReference type="RefSeq" id="WP_055062084.1">
    <property type="nucleotide sequence ID" value="NZ_CVRQ01000022.1"/>
</dbReference>
<dbReference type="AlphaFoldDB" id="A0A0M6WQB1"/>
<proteinExistence type="predicted"/>
<dbReference type="CDD" id="cd19946">
    <property type="entry name" value="GlpA-like_Fer2_BFD-like"/>
    <property type="match status" value="1"/>
</dbReference>
<organism evidence="3 4">
    <name type="scientific">Agathobacter rectalis</name>
    <dbReference type="NCBI Taxonomy" id="39491"/>
    <lineage>
        <taxon>Bacteria</taxon>
        <taxon>Bacillati</taxon>
        <taxon>Bacillota</taxon>
        <taxon>Clostridia</taxon>
        <taxon>Lachnospirales</taxon>
        <taxon>Lachnospiraceae</taxon>
        <taxon>Agathobacter</taxon>
    </lineage>
</organism>
<feature type="domain" description="FAD dependent oxidoreductase" evidence="1">
    <location>
        <begin position="3"/>
        <end position="352"/>
    </location>
</feature>
<dbReference type="InterPro" id="IPR036188">
    <property type="entry name" value="FAD/NAD-bd_sf"/>
</dbReference>
<dbReference type="Proteomes" id="UP000049472">
    <property type="component" value="Unassembled WGS sequence"/>
</dbReference>
<dbReference type="SUPFAM" id="SSF54373">
    <property type="entry name" value="FAD-linked reductases, C-terminal domain"/>
    <property type="match status" value="1"/>
</dbReference>
<evidence type="ECO:0000313" key="4">
    <source>
        <dbReference type="Proteomes" id="UP000049472"/>
    </source>
</evidence>
<dbReference type="Gene3D" id="3.50.50.60">
    <property type="entry name" value="FAD/NAD(P)-binding domain"/>
    <property type="match status" value="1"/>
</dbReference>